<dbReference type="Proteomes" id="UP000054558">
    <property type="component" value="Unassembled WGS sequence"/>
</dbReference>
<dbReference type="GO" id="GO:0000082">
    <property type="term" value="P:G1/S transition of mitotic cell cycle"/>
    <property type="evidence" value="ECO:0000318"/>
    <property type="project" value="GO_Central"/>
</dbReference>
<dbReference type="SMART" id="SM00385">
    <property type="entry name" value="CYCLIN"/>
    <property type="match status" value="2"/>
</dbReference>
<accession>A0A1Y1HWC3</accession>
<dbReference type="GO" id="GO:0000307">
    <property type="term" value="C:cyclin-dependent protein kinase holoenzyme complex"/>
    <property type="evidence" value="ECO:0000318"/>
    <property type="project" value="GO_Central"/>
</dbReference>
<evidence type="ECO:0000256" key="3">
    <source>
        <dbReference type="ARBA" id="ARBA00023127"/>
    </source>
</evidence>
<dbReference type="InterPro" id="IPR006671">
    <property type="entry name" value="Cyclin_N"/>
</dbReference>
<dbReference type="Pfam" id="PF00134">
    <property type="entry name" value="Cyclin_N"/>
    <property type="match status" value="1"/>
</dbReference>
<dbReference type="InterPro" id="IPR039361">
    <property type="entry name" value="Cyclin"/>
</dbReference>
<dbReference type="InterPro" id="IPR036915">
    <property type="entry name" value="Cyclin-like_sf"/>
</dbReference>
<dbReference type="Gene3D" id="1.10.472.10">
    <property type="entry name" value="Cyclin-like"/>
    <property type="match status" value="2"/>
</dbReference>
<dbReference type="FunFam" id="1.10.472.10:FF:000013">
    <property type="entry name" value="Cyclin A1"/>
    <property type="match status" value="1"/>
</dbReference>
<dbReference type="FunFam" id="1.10.472.10:FF:000167">
    <property type="entry name" value="Mitotic cyclin 6"/>
    <property type="match status" value="1"/>
</dbReference>
<evidence type="ECO:0000259" key="6">
    <source>
        <dbReference type="SMART" id="SM00385"/>
    </source>
</evidence>
<evidence type="ECO:0000313" key="8">
    <source>
        <dbReference type="EMBL" id="GAQ82463.1"/>
    </source>
</evidence>
<dbReference type="GO" id="GO:0005737">
    <property type="term" value="C:cytoplasm"/>
    <property type="evidence" value="ECO:0000318"/>
    <property type="project" value="GO_Central"/>
</dbReference>
<keyword evidence="4" id="KW-0131">Cell cycle</keyword>
<protein>
    <submittedName>
        <fullName evidence="8">G2/Mitotic-specific cyclin A</fullName>
    </submittedName>
</protein>
<feature type="domain" description="Cyclin-like" evidence="6">
    <location>
        <begin position="221"/>
        <end position="305"/>
    </location>
</feature>
<dbReference type="GO" id="GO:0016538">
    <property type="term" value="F:cyclin-dependent protein serine/threonine kinase regulator activity"/>
    <property type="evidence" value="ECO:0000318"/>
    <property type="project" value="GO_Central"/>
</dbReference>
<dbReference type="InterPro" id="IPR013763">
    <property type="entry name" value="Cyclin-like_dom"/>
</dbReference>
<sequence>MGPVERLPRVRTRSTSIAIEGEENTATGKRLRVKAEALSTRGAIKKRPALADVTNALSQRPQTRGISKVRKEVTAEQPVLLNRDVHLREPAREPVGTGPAYELPSIERGEGLSQFSATVVAALERSTKQSLVISSGGAGSVKCRPRSRDEEVDPCKRLGWSQTILYKDIDAEVKDPQMCAAYVTDIYEHLREAELKRRPATNYMETVQHDINASMRGILIDWLVEVAEEYRLVPDSLYLTVSYIDRYLSRNPVPRSKLQLVGVTAMLIASKYEELYPPQVDEFCYITDNTYNRAELLLMERHMLNTLHFELSNPSTKSFLRRFLRAAQANVQLEFLANFLAELSLLEYSFLKYLPSVVAASSVFIAKYTLQPEKSPWTLTLQHYTGYKPSDLRECAEALHQLQLNTKGCNLPATREKYRSTKYKCVAAIPPPEWLPLDLFNDAVPLDLL</sequence>
<feature type="domain" description="Cyclin-like" evidence="6">
    <location>
        <begin position="318"/>
        <end position="401"/>
    </location>
</feature>
<evidence type="ECO:0000256" key="4">
    <source>
        <dbReference type="ARBA" id="ARBA00023306"/>
    </source>
</evidence>
<dbReference type="SMART" id="SM01332">
    <property type="entry name" value="Cyclin_C"/>
    <property type="match status" value="1"/>
</dbReference>
<evidence type="ECO:0000313" key="9">
    <source>
        <dbReference type="Proteomes" id="UP000054558"/>
    </source>
</evidence>
<dbReference type="OMA" id="WITEEFR"/>
<dbReference type="PROSITE" id="PS00292">
    <property type="entry name" value="CYCLINS"/>
    <property type="match status" value="1"/>
</dbReference>
<dbReference type="CDD" id="cd20562">
    <property type="entry name" value="CYCLIN_AtCycA_like_rpt1"/>
    <property type="match status" value="1"/>
</dbReference>
<dbReference type="OrthoDB" id="5590282at2759"/>
<gene>
    <name evidence="8" type="ORF">KFL_001120070</name>
</gene>
<dbReference type="STRING" id="105231.A0A1Y1HWC3"/>
<name>A0A1Y1HWC3_KLENI</name>
<evidence type="ECO:0000256" key="2">
    <source>
        <dbReference type="ARBA" id="ARBA00022618"/>
    </source>
</evidence>
<evidence type="ECO:0000256" key="5">
    <source>
        <dbReference type="RuleBase" id="RU000383"/>
    </source>
</evidence>
<evidence type="ECO:0000256" key="1">
    <source>
        <dbReference type="ARBA" id="ARBA00006955"/>
    </source>
</evidence>
<dbReference type="PIRSF" id="PIRSF001771">
    <property type="entry name" value="Cyclin_A_B_D_E"/>
    <property type="match status" value="1"/>
</dbReference>
<dbReference type="InterPro" id="IPR048258">
    <property type="entry name" value="Cyclins_cyclin-box"/>
</dbReference>
<evidence type="ECO:0000259" key="7">
    <source>
        <dbReference type="SMART" id="SM01332"/>
    </source>
</evidence>
<proteinExistence type="inferred from homology"/>
<feature type="domain" description="Cyclin C-terminal" evidence="7">
    <location>
        <begin position="314"/>
        <end position="432"/>
    </location>
</feature>
<keyword evidence="2" id="KW-0132">Cell division</keyword>
<organism evidence="8 9">
    <name type="scientific">Klebsormidium nitens</name>
    <name type="common">Green alga</name>
    <name type="synonym">Ulothrix nitens</name>
    <dbReference type="NCBI Taxonomy" id="105231"/>
    <lineage>
        <taxon>Eukaryota</taxon>
        <taxon>Viridiplantae</taxon>
        <taxon>Streptophyta</taxon>
        <taxon>Klebsormidiophyceae</taxon>
        <taxon>Klebsormidiales</taxon>
        <taxon>Klebsormidiaceae</taxon>
        <taxon>Klebsormidium</taxon>
    </lineage>
</organism>
<keyword evidence="9" id="KW-1185">Reference proteome</keyword>
<reference evidence="8 9" key="1">
    <citation type="journal article" date="2014" name="Nat. Commun.">
        <title>Klebsormidium flaccidum genome reveals primary factors for plant terrestrial adaptation.</title>
        <authorList>
            <person name="Hori K."/>
            <person name="Maruyama F."/>
            <person name="Fujisawa T."/>
            <person name="Togashi T."/>
            <person name="Yamamoto N."/>
            <person name="Seo M."/>
            <person name="Sato S."/>
            <person name="Yamada T."/>
            <person name="Mori H."/>
            <person name="Tajima N."/>
            <person name="Moriyama T."/>
            <person name="Ikeuchi M."/>
            <person name="Watanabe M."/>
            <person name="Wada H."/>
            <person name="Kobayashi K."/>
            <person name="Saito M."/>
            <person name="Masuda T."/>
            <person name="Sasaki-Sekimoto Y."/>
            <person name="Mashiguchi K."/>
            <person name="Awai K."/>
            <person name="Shimojima M."/>
            <person name="Masuda S."/>
            <person name="Iwai M."/>
            <person name="Nobusawa T."/>
            <person name="Narise T."/>
            <person name="Kondo S."/>
            <person name="Saito H."/>
            <person name="Sato R."/>
            <person name="Murakawa M."/>
            <person name="Ihara Y."/>
            <person name="Oshima-Yamada Y."/>
            <person name="Ohtaka K."/>
            <person name="Satoh M."/>
            <person name="Sonobe K."/>
            <person name="Ishii M."/>
            <person name="Ohtani R."/>
            <person name="Kanamori-Sato M."/>
            <person name="Honoki R."/>
            <person name="Miyazaki D."/>
            <person name="Mochizuki H."/>
            <person name="Umetsu J."/>
            <person name="Higashi K."/>
            <person name="Shibata D."/>
            <person name="Kamiya Y."/>
            <person name="Sato N."/>
            <person name="Nakamura Y."/>
            <person name="Tabata S."/>
            <person name="Ida S."/>
            <person name="Kurokawa K."/>
            <person name="Ohta H."/>
        </authorList>
    </citation>
    <scope>NUCLEOTIDE SEQUENCE [LARGE SCALE GENOMIC DNA]</scope>
    <source>
        <strain evidence="8 9">NIES-2285</strain>
    </source>
</reference>
<dbReference type="Pfam" id="PF02984">
    <property type="entry name" value="Cyclin_C"/>
    <property type="match status" value="1"/>
</dbReference>
<dbReference type="GO" id="GO:0005634">
    <property type="term" value="C:nucleus"/>
    <property type="evidence" value="ECO:0000318"/>
    <property type="project" value="GO_Central"/>
</dbReference>
<dbReference type="SUPFAM" id="SSF47954">
    <property type="entry name" value="Cyclin-like"/>
    <property type="match status" value="2"/>
</dbReference>
<dbReference type="CDD" id="cd20506">
    <property type="entry name" value="CYCLIN_AtCycA-like_rpt2"/>
    <property type="match status" value="1"/>
</dbReference>
<dbReference type="InterPro" id="IPR004367">
    <property type="entry name" value="Cyclin_C-dom"/>
</dbReference>
<dbReference type="AlphaFoldDB" id="A0A1Y1HWC3"/>
<dbReference type="EMBL" id="DF237061">
    <property type="protein sequence ID" value="GAQ82463.1"/>
    <property type="molecule type" value="Genomic_DNA"/>
</dbReference>
<keyword evidence="3 5" id="KW-0195">Cyclin</keyword>
<dbReference type="InterPro" id="IPR046965">
    <property type="entry name" value="Cyclin_A/B-like"/>
</dbReference>
<dbReference type="GO" id="GO:0051301">
    <property type="term" value="P:cell division"/>
    <property type="evidence" value="ECO:0007669"/>
    <property type="project" value="UniProtKB-KW"/>
</dbReference>
<comment type="similarity">
    <text evidence="1">Belongs to the cyclin family. Cyclin AB subfamily.</text>
</comment>
<dbReference type="PANTHER" id="PTHR10177">
    <property type="entry name" value="CYCLINS"/>
    <property type="match status" value="1"/>
</dbReference>